<dbReference type="SMART" id="SM00347">
    <property type="entry name" value="HTH_MARR"/>
    <property type="match status" value="1"/>
</dbReference>
<dbReference type="EMBL" id="FWFS01000010">
    <property type="protein sequence ID" value="SLN59753.1"/>
    <property type="molecule type" value="Genomic_DNA"/>
</dbReference>
<dbReference type="RefSeq" id="WP_085837399.1">
    <property type="nucleotide sequence ID" value="NZ_FWFS01000010.1"/>
</dbReference>
<dbReference type="Gene3D" id="1.10.10.10">
    <property type="entry name" value="Winged helix-like DNA-binding domain superfamily/Winged helix DNA-binding domain"/>
    <property type="match status" value="1"/>
</dbReference>
<protein>
    <submittedName>
        <fullName evidence="3">MarR family protein</fullName>
    </submittedName>
</protein>
<dbReference type="InterPro" id="IPR039422">
    <property type="entry name" value="MarR/SlyA-like"/>
</dbReference>
<dbReference type="PROSITE" id="PS50995">
    <property type="entry name" value="HTH_MARR_2"/>
    <property type="match status" value="1"/>
</dbReference>
<feature type="region of interest" description="Disordered" evidence="1">
    <location>
        <begin position="1"/>
        <end position="29"/>
    </location>
</feature>
<dbReference type="GO" id="GO:0003700">
    <property type="term" value="F:DNA-binding transcription factor activity"/>
    <property type="evidence" value="ECO:0007669"/>
    <property type="project" value="InterPro"/>
</dbReference>
<dbReference type="InterPro" id="IPR036390">
    <property type="entry name" value="WH_DNA-bd_sf"/>
</dbReference>
<evidence type="ECO:0000313" key="3">
    <source>
        <dbReference type="EMBL" id="SLN59753.1"/>
    </source>
</evidence>
<proteinExistence type="predicted"/>
<evidence type="ECO:0000259" key="2">
    <source>
        <dbReference type="PROSITE" id="PS50995"/>
    </source>
</evidence>
<gene>
    <name evidence="3" type="ORF">AQS8620_02674</name>
</gene>
<evidence type="ECO:0000256" key="1">
    <source>
        <dbReference type="SAM" id="MobiDB-lite"/>
    </source>
</evidence>
<name>A0A1Y5TDW4_9RHOB</name>
<evidence type="ECO:0000313" key="4">
    <source>
        <dbReference type="Proteomes" id="UP000193862"/>
    </source>
</evidence>
<sequence>MTEPASHSVLPFAPRSSGETAQDQPPHEASFHKADWPFYWITQTSARYMQVMEARLKDIGMDIAYWRVLMSLYEDQSLSISEISAFCIIKPNTATKIIQRMTAQELVVTGARASDGRVTEVTLTQAGHDMRKKARAIADEVFKRAFEDLSREEQMVMNLLLERVFKKL</sequence>
<dbReference type="InterPro" id="IPR036388">
    <property type="entry name" value="WH-like_DNA-bd_sf"/>
</dbReference>
<dbReference type="PANTHER" id="PTHR33164:SF43">
    <property type="entry name" value="HTH-TYPE TRANSCRIPTIONAL REPRESSOR YETL"/>
    <property type="match status" value="1"/>
</dbReference>
<accession>A0A1Y5TDW4</accession>
<dbReference type="Pfam" id="PF12802">
    <property type="entry name" value="MarR_2"/>
    <property type="match status" value="1"/>
</dbReference>
<organism evidence="3 4">
    <name type="scientific">Aquimixticola soesokkakensis</name>
    <dbReference type="NCBI Taxonomy" id="1519096"/>
    <lineage>
        <taxon>Bacteria</taxon>
        <taxon>Pseudomonadati</taxon>
        <taxon>Pseudomonadota</taxon>
        <taxon>Alphaproteobacteria</taxon>
        <taxon>Rhodobacterales</taxon>
        <taxon>Paracoccaceae</taxon>
        <taxon>Aquimixticola</taxon>
    </lineage>
</organism>
<dbReference type="OrthoDB" id="8684664at2"/>
<keyword evidence="4" id="KW-1185">Reference proteome</keyword>
<dbReference type="AlphaFoldDB" id="A0A1Y5TDW4"/>
<dbReference type="InterPro" id="IPR000835">
    <property type="entry name" value="HTH_MarR-typ"/>
</dbReference>
<dbReference type="GO" id="GO:0006950">
    <property type="term" value="P:response to stress"/>
    <property type="evidence" value="ECO:0007669"/>
    <property type="project" value="TreeGrafter"/>
</dbReference>
<dbReference type="SUPFAM" id="SSF46785">
    <property type="entry name" value="Winged helix' DNA-binding domain"/>
    <property type="match status" value="1"/>
</dbReference>
<feature type="domain" description="HTH marR-type" evidence="2">
    <location>
        <begin position="34"/>
        <end position="166"/>
    </location>
</feature>
<dbReference type="Proteomes" id="UP000193862">
    <property type="component" value="Unassembled WGS sequence"/>
</dbReference>
<reference evidence="3 4" key="1">
    <citation type="submission" date="2017-03" db="EMBL/GenBank/DDBJ databases">
        <authorList>
            <person name="Afonso C.L."/>
            <person name="Miller P.J."/>
            <person name="Scott M.A."/>
            <person name="Spackman E."/>
            <person name="Goraichik I."/>
            <person name="Dimitrov K.M."/>
            <person name="Suarez D.L."/>
            <person name="Swayne D.E."/>
        </authorList>
    </citation>
    <scope>NUCLEOTIDE SEQUENCE [LARGE SCALE GENOMIC DNA]</scope>
    <source>
        <strain evidence="3 4">CECT 8620</strain>
    </source>
</reference>
<dbReference type="PANTHER" id="PTHR33164">
    <property type="entry name" value="TRANSCRIPTIONAL REGULATOR, MARR FAMILY"/>
    <property type="match status" value="1"/>
</dbReference>